<gene>
    <name evidence="9 10" type="primary">uxuA</name>
    <name evidence="10" type="ORF">OW157_03035</name>
</gene>
<evidence type="ECO:0000256" key="9">
    <source>
        <dbReference type="HAMAP-Rule" id="MF_00106"/>
    </source>
</evidence>
<evidence type="ECO:0000256" key="7">
    <source>
        <dbReference type="ARBA" id="ARBA00023211"/>
    </source>
</evidence>
<dbReference type="Gene3D" id="3.20.20.150">
    <property type="entry name" value="Divalent-metal-dependent TIM barrel enzymes"/>
    <property type="match status" value="1"/>
</dbReference>
<evidence type="ECO:0000256" key="4">
    <source>
        <dbReference type="ARBA" id="ARBA00007389"/>
    </source>
</evidence>
<dbReference type="SUPFAM" id="SSF51658">
    <property type="entry name" value="Xylose isomerase-like"/>
    <property type="match status" value="1"/>
</dbReference>
<evidence type="ECO:0000256" key="6">
    <source>
        <dbReference type="ARBA" id="ARBA00023004"/>
    </source>
</evidence>
<comment type="cofactor">
    <cofactor evidence="9">
        <name>Fe(2+)</name>
        <dbReference type="ChEBI" id="CHEBI:29033"/>
    </cofactor>
    <cofactor evidence="9">
        <name>Mn(2+)</name>
        <dbReference type="ChEBI" id="CHEBI:29035"/>
    </cofactor>
</comment>
<dbReference type="PANTHER" id="PTHR30387">
    <property type="entry name" value="MANNONATE DEHYDRATASE"/>
    <property type="match status" value="1"/>
</dbReference>
<keyword evidence="11" id="KW-1185">Reference proteome</keyword>
<dbReference type="GO" id="GO:0042840">
    <property type="term" value="P:D-glucuronate catabolic process"/>
    <property type="evidence" value="ECO:0007669"/>
    <property type="project" value="TreeGrafter"/>
</dbReference>
<dbReference type="Proteomes" id="UP001146670">
    <property type="component" value="Unassembled WGS sequence"/>
</dbReference>
<keyword evidence="8 9" id="KW-0456">Lyase</keyword>
<dbReference type="NCBIfam" id="NF003027">
    <property type="entry name" value="PRK03906.1"/>
    <property type="match status" value="2"/>
</dbReference>
<dbReference type="RefSeq" id="WP_268751858.1">
    <property type="nucleotide sequence ID" value="NZ_JAPRFQ010000001.1"/>
</dbReference>
<dbReference type="InterPro" id="IPR036237">
    <property type="entry name" value="Xyl_isomerase-like_sf"/>
</dbReference>
<evidence type="ECO:0000256" key="1">
    <source>
        <dbReference type="ARBA" id="ARBA00001794"/>
    </source>
</evidence>
<evidence type="ECO:0000313" key="10">
    <source>
        <dbReference type="EMBL" id="MCZ0725542.1"/>
    </source>
</evidence>
<accession>A0A9X3FW04</accession>
<dbReference type="InterPro" id="IPR004628">
    <property type="entry name" value="Man_deHydtase"/>
</dbReference>
<proteinExistence type="inferred from homology"/>
<dbReference type="EMBL" id="JAPRFR010000001">
    <property type="protein sequence ID" value="MCZ0725542.1"/>
    <property type="molecule type" value="Genomic_DNA"/>
</dbReference>
<keyword evidence="6 9" id="KW-0408">Iron</keyword>
<evidence type="ECO:0000256" key="2">
    <source>
        <dbReference type="ARBA" id="ARBA00002713"/>
    </source>
</evidence>
<sequence length="361" mass="40769">MEMTFRWYGPNDPVSLKDIRAIPGMQGIVTAVYDVPVGEAWPLENIQKLQKEVEDNGLHISVIESIPVHEDIKMGKDNRDELIENYKESIRNVGKAGIPVVCYNFMPVFDWTRSDLEHALPDGSTSLAFIKEDVEKVDPVSGELSLPGWDASYSKEELAEIVDYYRNNVDEEKLWENLEYFIKEIMPVAEEAGVKMAIHPDDPPYGIFGLPRIITGKAAVERFLDIYDSENNGITMCVGSYASDPANDVLDIMKYALDRNRINFMHTRNVTRDEWGFQETAHLSPAGDIDMYEVIKLLVDADWQGANRPDHGRRIWGDQVETPGYGLYDRALGATYFNGLYEAAMKAAGKTPDFGITDKTK</sequence>
<protein>
    <recommendedName>
        <fullName evidence="5 9">Mannonate dehydratase</fullName>
        <ecNumber evidence="5 9">4.2.1.8</ecNumber>
    </recommendedName>
    <alternativeName>
        <fullName evidence="9">D-mannonate hydro-lyase</fullName>
    </alternativeName>
</protein>
<evidence type="ECO:0000256" key="3">
    <source>
        <dbReference type="ARBA" id="ARBA00004892"/>
    </source>
</evidence>
<dbReference type="PIRSF" id="PIRSF016049">
    <property type="entry name" value="Man_dehyd"/>
    <property type="match status" value="1"/>
</dbReference>
<organism evidence="10 11">
    <name type="scientific">Aerococcus kribbianus</name>
    <dbReference type="NCBI Taxonomy" id="2999064"/>
    <lineage>
        <taxon>Bacteria</taxon>
        <taxon>Bacillati</taxon>
        <taxon>Bacillota</taxon>
        <taxon>Bacilli</taxon>
        <taxon>Lactobacillales</taxon>
        <taxon>Aerococcaceae</taxon>
        <taxon>Aerococcus</taxon>
    </lineage>
</organism>
<comment type="function">
    <text evidence="2 9">Catalyzes the dehydration of D-mannonate.</text>
</comment>
<dbReference type="HAMAP" id="MF_00106">
    <property type="entry name" value="UxuA"/>
    <property type="match status" value="1"/>
</dbReference>
<reference evidence="10" key="1">
    <citation type="submission" date="2022-12" db="EMBL/GenBank/DDBJ databases">
        <title>Description and comparative metabolic analysis of Aerococcus sp. nov., isolated from the feces of a pig.</title>
        <authorList>
            <person name="Chang Y.-H."/>
        </authorList>
    </citation>
    <scope>NUCLEOTIDE SEQUENCE</scope>
    <source>
        <strain evidence="10">YH-aer222</strain>
    </source>
</reference>
<dbReference type="Pfam" id="PF03786">
    <property type="entry name" value="UxuA"/>
    <property type="match status" value="1"/>
</dbReference>
<keyword evidence="7 9" id="KW-0464">Manganese</keyword>
<dbReference type="GO" id="GO:0030145">
    <property type="term" value="F:manganese ion binding"/>
    <property type="evidence" value="ECO:0007669"/>
    <property type="project" value="TreeGrafter"/>
</dbReference>
<dbReference type="PANTHER" id="PTHR30387:SF2">
    <property type="entry name" value="MANNONATE DEHYDRATASE"/>
    <property type="match status" value="1"/>
</dbReference>
<comment type="caution">
    <text evidence="10">The sequence shown here is derived from an EMBL/GenBank/DDBJ whole genome shotgun (WGS) entry which is preliminary data.</text>
</comment>
<dbReference type="EC" id="4.2.1.8" evidence="5 9"/>
<evidence type="ECO:0000256" key="8">
    <source>
        <dbReference type="ARBA" id="ARBA00023239"/>
    </source>
</evidence>
<dbReference type="NCBIfam" id="TIGR00695">
    <property type="entry name" value="uxuA"/>
    <property type="match status" value="1"/>
</dbReference>
<comment type="pathway">
    <text evidence="3 9">Carbohydrate metabolism; pentose and glucuronate interconversion.</text>
</comment>
<dbReference type="AlphaFoldDB" id="A0A9X3FW04"/>
<comment type="catalytic activity">
    <reaction evidence="1 9">
        <text>D-mannonate = 2-dehydro-3-deoxy-D-gluconate + H2O</text>
        <dbReference type="Rhea" id="RHEA:20097"/>
        <dbReference type="ChEBI" id="CHEBI:15377"/>
        <dbReference type="ChEBI" id="CHEBI:17767"/>
        <dbReference type="ChEBI" id="CHEBI:57990"/>
        <dbReference type="EC" id="4.2.1.8"/>
    </reaction>
</comment>
<dbReference type="GO" id="GO:0008198">
    <property type="term" value="F:ferrous iron binding"/>
    <property type="evidence" value="ECO:0007669"/>
    <property type="project" value="TreeGrafter"/>
</dbReference>
<name>A0A9X3FW04_9LACT</name>
<evidence type="ECO:0000313" key="11">
    <source>
        <dbReference type="Proteomes" id="UP001146670"/>
    </source>
</evidence>
<dbReference type="GO" id="GO:0008927">
    <property type="term" value="F:mannonate dehydratase activity"/>
    <property type="evidence" value="ECO:0007669"/>
    <property type="project" value="UniProtKB-UniRule"/>
</dbReference>
<evidence type="ECO:0000256" key="5">
    <source>
        <dbReference type="ARBA" id="ARBA00012927"/>
    </source>
</evidence>
<comment type="similarity">
    <text evidence="4 9">Belongs to the mannonate dehydratase family.</text>
</comment>